<organism evidence="2 3">
    <name type="scientific">Phenylobacterium parvum</name>
    <dbReference type="NCBI Taxonomy" id="2201350"/>
    <lineage>
        <taxon>Bacteria</taxon>
        <taxon>Pseudomonadati</taxon>
        <taxon>Pseudomonadota</taxon>
        <taxon>Alphaproteobacteria</taxon>
        <taxon>Caulobacterales</taxon>
        <taxon>Caulobacteraceae</taxon>
        <taxon>Phenylobacterium</taxon>
    </lineage>
</organism>
<dbReference type="RefSeq" id="WP_110450786.1">
    <property type="nucleotide sequence ID" value="NZ_CP029479.1"/>
</dbReference>
<proteinExistence type="predicted"/>
<feature type="transmembrane region" description="Helical" evidence="1">
    <location>
        <begin position="15"/>
        <end position="41"/>
    </location>
</feature>
<feature type="transmembrane region" description="Helical" evidence="1">
    <location>
        <begin position="69"/>
        <end position="89"/>
    </location>
</feature>
<evidence type="ECO:0000313" key="3">
    <source>
        <dbReference type="Proteomes" id="UP000247763"/>
    </source>
</evidence>
<keyword evidence="1" id="KW-0812">Transmembrane</keyword>
<feature type="transmembrane region" description="Helical" evidence="1">
    <location>
        <begin position="217"/>
        <end position="237"/>
    </location>
</feature>
<name>A0A2Z3HYN5_9CAUL</name>
<gene>
    <name evidence="2" type="ORF">HYN04_10915</name>
</gene>
<dbReference type="KEGG" id="phb:HYN04_10915"/>
<dbReference type="Proteomes" id="UP000247763">
    <property type="component" value="Chromosome"/>
</dbReference>
<accession>A0A2Z3HYN5</accession>
<keyword evidence="1" id="KW-0472">Membrane</keyword>
<protein>
    <recommendedName>
        <fullName evidence="4">DUF4386 domain-containing protein</fullName>
    </recommendedName>
</protein>
<feature type="transmembrane region" description="Helical" evidence="1">
    <location>
        <begin position="162"/>
        <end position="181"/>
    </location>
</feature>
<evidence type="ECO:0000313" key="2">
    <source>
        <dbReference type="EMBL" id="AWM78220.1"/>
    </source>
</evidence>
<feature type="transmembrane region" description="Helical" evidence="1">
    <location>
        <begin position="96"/>
        <end position="116"/>
    </location>
</feature>
<dbReference type="EMBL" id="CP029479">
    <property type="protein sequence ID" value="AWM78220.1"/>
    <property type="molecule type" value="Genomic_DNA"/>
</dbReference>
<keyword evidence="3" id="KW-1185">Reference proteome</keyword>
<dbReference type="InterPro" id="IPR025495">
    <property type="entry name" value="DUF4386"/>
</dbReference>
<sequence length="244" mass="25094">MSSHDTAAPPPSRTLFLFAGIVLLLQGFSIFAPMAVLGGAIQWPDSLDYPPARMLPLLLAQIDAVRLGYGLYLGYSLLFLVTGVLTVRLASRPGPLGVLGLVAVGAAAASALARAIGILRWLTGSTALAEAYSAPGLSADARTAIEATQGAINSWGGAIGEALGVAAFAAIWAISASLLILRDRQLPAWAGLAGLAAGALVALPGLELFGIAPPVSIVLSTTGIQLWFMALGLLFLWRGRRRAA</sequence>
<feature type="transmembrane region" description="Helical" evidence="1">
    <location>
        <begin position="188"/>
        <end position="211"/>
    </location>
</feature>
<evidence type="ECO:0000256" key="1">
    <source>
        <dbReference type="SAM" id="Phobius"/>
    </source>
</evidence>
<dbReference type="Pfam" id="PF14329">
    <property type="entry name" value="DUF4386"/>
    <property type="match status" value="1"/>
</dbReference>
<reference evidence="3" key="1">
    <citation type="submission" date="2018-05" db="EMBL/GenBank/DDBJ databases">
        <title>Genome sequencing of Phenylobacterium sp. HYN0004.</title>
        <authorList>
            <person name="Yi H."/>
            <person name="Baek C."/>
        </authorList>
    </citation>
    <scope>NUCLEOTIDE SEQUENCE [LARGE SCALE GENOMIC DNA]</scope>
    <source>
        <strain evidence="3">HYN0004</strain>
    </source>
</reference>
<keyword evidence="1" id="KW-1133">Transmembrane helix</keyword>
<dbReference type="OrthoDB" id="8448827at2"/>
<dbReference type="AlphaFoldDB" id="A0A2Z3HYN5"/>
<evidence type="ECO:0008006" key="4">
    <source>
        <dbReference type="Google" id="ProtNLM"/>
    </source>
</evidence>